<dbReference type="PANTHER" id="PTHR42815">
    <property type="entry name" value="FAD-BINDING, PUTATIVE (AFU_ORTHOLOGUE AFUA_6G07600)-RELATED"/>
    <property type="match status" value="1"/>
</dbReference>
<dbReference type="Gene3D" id="2.30.110.10">
    <property type="entry name" value="Electron Transport, Fmn-binding Protein, Chain A"/>
    <property type="match status" value="1"/>
</dbReference>
<organism evidence="3 4">
    <name type="scientific">Saccharothrix texasensis</name>
    <dbReference type="NCBI Taxonomy" id="103734"/>
    <lineage>
        <taxon>Bacteria</taxon>
        <taxon>Bacillati</taxon>
        <taxon>Actinomycetota</taxon>
        <taxon>Actinomycetes</taxon>
        <taxon>Pseudonocardiales</taxon>
        <taxon>Pseudonocardiaceae</taxon>
        <taxon>Saccharothrix</taxon>
    </lineage>
</organism>
<gene>
    <name evidence="3" type="ORF">EDD40_7162</name>
</gene>
<feature type="region of interest" description="Disordered" evidence="1">
    <location>
        <begin position="293"/>
        <end position="314"/>
    </location>
</feature>
<reference evidence="3 4" key="1">
    <citation type="submission" date="2018-11" db="EMBL/GenBank/DDBJ databases">
        <title>Sequencing the genomes of 1000 actinobacteria strains.</title>
        <authorList>
            <person name="Klenk H.-P."/>
        </authorList>
    </citation>
    <scope>NUCLEOTIDE SEQUENCE [LARGE SCALE GENOMIC DNA]</scope>
    <source>
        <strain evidence="3 4">DSM 44231</strain>
    </source>
</reference>
<evidence type="ECO:0000313" key="3">
    <source>
        <dbReference type="EMBL" id="ROP41726.1"/>
    </source>
</evidence>
<accession>A0A3N1HGX4</accession>
<dbReference type="AlphaFoldDB" id="A0A3N1HGX4"/>
<evidence type="ECO:0000256" key="1">
    <source>
        <dbReference type="SAM" id="MobiDB-lite"/>
    </source>
</evidence>
<evidence type="ECO:0000313" key="4">
    <source>
        <dbReference type="Proteomes" id="UP000268727"/>
    </source>
</evidence>
<dbReference type="EMBL" id="RJKM01000001">
    <property type="protein sequence ID" value="ROP41726.1"/>
    <property type="molecule type" value="Genomic_DNA"/>
</dbReference>
<dbReference type="InterPro" id="IPR012349">
    <property type="entry name" value="Split_barrel_FMN-bd"/>
</dbReference>
<feature type="compositionally biased region" description="Pro residues" evidence="1">
    <location>
        <begin position="303"/>
        <end position="314"/>
    </location>
</feature>
<name>A0A3N1HGX4_9PSEU</name>
<comment type="caution">
    <text evidence="3">The sequence shown here is derived from an EMBL/GenBank/DDBJ whole genome shotgun (WGS) entry which is preliminary data.</text>
</comment>
<sequence length="314" mass="33309">MTGPTHAERTDTTGFHEGELAVQRLAGVSAAAARLSGMAAPGRLGLGATRFLAERTFAALTARDADGTLWLSPLTGPPGFLHTDSPTTLAVRTRPAEGDPLRDLPADQPVGLIAVEFALRRRLRVNGTLSDAGPRGLRVDVEQAFGNCPQYIQARRLRGAPVTAPGAAPVRRGTDLAPEDVDLIRRSDTFLLGTTHPTRGNDASHRGGAPGFVRVEDGKLWFPDYSGNNMFTTLGNLRSDPDAALLFSDFATGRTLHLSGRAEVEWTAPGVPGDDGRTGRRVHFTPRQVRAGHLLPLRAGPVAPAPDNPPLTAP</sequence>
<dbReference type="Proteomes" id="UP000268727">
    <property type="component" value="Unassembled WGS sequence"/>
</dbReference>
<dbReference type="Pfam" id="PF01243">
    <property type="entry name" value="PNPOx_N"/>
    <property type="match status" value="1"/>
</dbReference>
<dbReference type="InterPro" id="IPR011576">
    <property type="entry name" value="Pyridox_Oxase_N"/>
</dbReference>
<protein>
    <recommendedName>
        <fullName evidence="2">Pyridoxamine 5'-phosphate oxidase N-terminal domain-containing protein</fullName>
    </recommendedName>
</protein>
<dbReference type="SUPFAM" id="SSF50475">
    <property type="entry name" value="FMN-binding split barrel"/>
    <property type="match status" value="2"/>
</dbReference>
<keyword evidence="4" id="KW-1185">Reference proteome</keyword>
<evidence type="ECO:0000259" key="2">
    <source>
        <dbReference type="Pfam" id="PF01243"/>
    </source>
</evidence>
<proteinExistence type="predicted"/>
<dbReference type="OrthoDB" id="9786134at2"/>
<dbReference type="PANTHER" id="PTHR42815:SF2">
    <property type="entry name" value="FAD-BINDING, PUTATIVE (AFU_ORTHOLOGUE AFUA_6G07600)-RELATED"/>
    <property type="match status" value="1"/>
</dbReference>
<feature type="domain" description="Pyridoxamine 5'-phosphate oxidase N-terminal" evidence="2">
    <location>
        <begin position="178"/>
        <end position="265"/>
    </location>
</feature>
<dbReference type="RefSeq" id="WP_123746780.1">
    <property type="nucleotide sequence ID" value="NZ_RJKM01000001.1"/>
</dbReference>